<dbReference type="EMBL" id="GGEC01082110">
    <property type="protein sequence ID" value="MBX62594.1"/>
    <property type="molecule type" value="Transcribed_RNA"/>
</dbReference>
<evidence type="ECO:0000256" key="1">
    <source>
        <dbReference type="SAM" id="Phobius"/>
    </source>
</evidence>
<keyword evidence="1" id="KW-0812">Transmembrane</keyword>
<evidence type="ECO:0000313" key="2">
    <source>
        <dbReference type="EMBL" id="MBX62594.1"/>
    </source>
</evidence>
<sequence length="56" mass="6731">MWYMDKLFNELSYLYILIWSYVVKKHLFPLSIHCALVSSGWSVLFLLIAWVNFLAF</sequence>
<feature type="transmembrane region" description="Helical" evidence="1">
    <location>
        <begin position="30"/>
        <end position="55"/>
    </location>
</feature>
<keyword evidence="1" id="KW-1133">Transmembrane helix</keyword>
<accession>A0A2P2Q6K8</accession>
<feature type="transmembrane region" description="Helical" evidence="1">
    <location>
        <begin position="7"/>
        <end position="24"/>
    </location>
</feature>
<organism evidence="2">
    <name type="scientific">Rhizophora mucronata</name>
    <name type="common">Asiatic mangrove</name>
    <dbReference type="NCBI Taxonomy" id="61149"/>
    <lineage>
        <taxon>Eukaryota</taxon>
        <taxon>Viridiplantae</taxon>
        <taxon>Streptophyta</taxon>
        <taxon>Embryophyta</taxon>
        <taxon>Tracheophyta</taxon>
        <taxon>Spermatophyta</taxon>
        <taxon>Magnoliopsida</taxon>
        <taxon>eudicotyledons</taxon>
        <taxon>Gunneridae</taxon>
        <taxon>Pentapetalae</taxon>
        <taxon>rosids</taxon>
        <taxon>fabids</taxon>
        <taxon>Malpighiales</taxon>
        <taxon>Rhizophoraceae</taxon>
        <taxon>Rhizophora</taxon>
    </lineage>
</organism>
<protein>
    <submittedName>
        <fullName evidence="2">Uncharacterized protein</fullName>
    </submittedName>
</protein>
<name>A0A2P2Q6K8_RHIMU</name>
<reference evidence="2" key="1">
    <citation type="submission" date="2018-02" db="EMBL/GenBank/DDBJ databases">
        <title>Rhizophora mucronata_Transcriptome.</title>
        <authorList>
            <person name="Meera S.P."/>
            <person name="Sreeshan A."/>
            <person name="Augustine A."/>
        </authorList>
    </citation>
    <scope>NUCLEOTIDE SEQUENCE</scope>
    <source>
        <tissue evidence="2">Leaf</tissue>
    </source>
</reference>
<proteinExistence type="predicted"/>
<keyword evidence="1" id="KW-0472">Membrane</keyword>
<dbReference type="AlphaFoldDB" id="A0A2P2Q6K8"/>